<name>A0A650EM36_9HELI</name>
<dbReference type="SUPFAM" id="SSF51556">
    <property type="entry name" value="Metallo-dependent hydrolases"/>
    <property type="match status" value="1"/>
</dbReference>
<sequence>MLFKDATLCDYRGSKKADLRIKEGLITEIGTLTAESDEEVFSCQNKLLMPAIIDLNVMPKSALLSRKMLLSLAQKALKGGVGSVLLSPFTTPSCDESRSIELIKNIDKETAIHLIPSINPLDEHNKLSNISILSAGGAQAISSHSDIDANLLMRIAQYAQMIQIPLMCFCQDRTLSDGVINEGILATTLGLPSIPPYSQTKEVAKICEMLRDMPLQIVFNALAYPRSLEILSTIKTTNPKAHFYSQVSIHHLILDESLCDNYNTTAKINPPLVSKQEQKKLLKALELGEIDLLTSLQCADFNSNKDQVFELASFGIDAISDYFSLFFTHLYLPQHLSLENFSKLASHTPAQILNLNQGSLEVGKNAELMLIDTQASYQITDSFSPYYQQTLQSVVTHLFTQNQLYNTQS</sequence>
<dbReference type="GO" id="GO:0006145">
    <property type="term" value="P:purine nucleobase catabolic process"/>
    <property type="evidence" value="ECO:0007669"/>
    <property type="project" value="TreeGrafter"/>
</dbReference>
<dbReference type="EC" id="3.5.2.3" evidence="2"/>
<keyword evidence="1" id="KW-0665">Pyrimidine biosynthesis</keyword>
<dbReference type="InterPro" id="IPR011059">
    <property type="entry name" value="Metal-dep_hydrolase_composite"/>
</dbReference>
<dbReference type="Gene3D" id="2.30.40.10">
    <property type="entry name" value="Urease, subunit C, domain 1"/>
    <property type="match status" value="1"/>
</dbReference>
<accession>A0A650EM36</accession>
<dbReference type="NCBIfam" id="NF006268">
    <property type="entry name" value="PRK08417.1"/>
    <property type="match status" value="1"/>
</dbReference>
<dbReference type="GO" id="GO:0005737">
    <property type="term" value="C:cytoplasm"/>
    <property type="evidence" value="ECO:0007669"/>
    <property type="project" value="TreeGrafter"/>
</dbReference>
<dbReference type="PANTHER" id="PTHR43668:SF2">
    <property type="entry name" value="ALLANTOINASE"/>
    <property type="match status" value="1"/>
</dbReference>
<dbReference type="CDD" id="cd01317">
    <property type="entry name" value="DHOase_IIa"/>
    <property type="match status" value="1"/>
</dbReference>
<evidence type="ECO:0000313" key="2">
    <source>
        <dbReference type="EMBL" id="QGT50351.1"/>
    </source>
</evidence>
<dbReference type="PANTHER" id="PTHR43668">
    <property type="entry name" value="ALLANTOINASE"/>
    <property type="match status" value="1"/>
</dbReference>
<keyword evidence="2" id="KW-0378">Hydrolase</keyword>
<evidence type="ECO:0000256" key="1">
    <source>
        <dbReference type="ARBA" id="ARBA00022975"/>
    </source>
</evidence>
<dbReference type="SUPFAM" id="SSF51338">
    <property type="entry name" value="Composite domain of metallo-dependent hydrolases"/>
    <property type="match status" value="1"/>
</dbReference>
<dbReference type="InterPro" id="IPR004722">
    <property type="entry name" value="DHOase"/>
</dbReference>
<dbReference type="Gene3D" id="3.20.20.140">
    <property type="entry name" value="Metal-dependent hydrolases"/>
    <property type="match status" value="1"/>
</dbReference>
<dbReference type="GO" id="GO:0006221">
    <property type="term" value="P:pyrimidine nucleotide biosynthetic process"/>
    <property type="evidence" value="ECO:0007669"/>
    <property type="project" value="UniProtKB-KW"/>
</dbReference>
<gene>
    <name evidence="2" type="primary">pyrC2</name>
    <name evidence="2" type="ORF">Helico5904_0230</name>
</gene>
<organism evidence="2">
    <name type="scientific">uncultured Helicobacter sp</name>
    <dbReference type="NCBI Taxonomy" id="175537"/>
    <lineage>
        <taxon>Bacteria</taxon>
        <taxon>Pseudomonadati</taxon>
        <taxon>Campylobacterota</taxon>
        <taxon>Epsilonproteobacteria</taxon>
        <taxon>Campylobacterales</taxon>
        <taxon>Helicobacteraceae</taxon>
        <taxon>Helicobacter</taxon>
        <taxon>environmental samples</taxon>
    </lineage>
</organism>
<dbReference type="AlphaFoldDB" id="A0A650EM36"/>
<dbReference type="GO" id="GO:0004038">
    <property type="term" value="F:allantoinase activity"/>
    <property type="evidence" value="ECO:0007669"/>
    <property type="project" value="TreeGrafter"/>
</dbReference>
<proteinExistence type="predicted"/>
<dbReference type="EMBL" id="MN577569">
    <property type="protein sequence ID" value="QGT50351.1"/>
    <property type="molecule type" value="Genomic_DNA"/>
</dbReference>
<reference evidence="2" key="1">
    <citation type="journal article" date="2020" name="J. ISSAAS">
        <title>Lactobacilli and other gastrointestinal microbiota of Peromyscus leucopus, reservoir host for agents of Lyme disease and other zoonoses in North America.</title>
        <authorList>
            <person name="Milovic A."/>
            <person name="Bassam K."/>
            <person name="Shao H."/>
            <person name="Chatzistamou I."/>
            <person name="Tufts D.M."/>
            <person name="Diuk-Wasser M."/>
            <person name="Barbour A.G."/>
        </authorList>
    </citation>
    <scope>NUCLEOTIDE SEQUENCE</scope>
    <source>
        <strain evidence="2">LL4</strain>
    </source>
</reference>
<protein>
    <submittedName>
        <fullName evidence="2">Dihydroorotase</fullName>
        <ecNumber evidence="2">3.5.2.3</ecNumber>
    </submittedName>
</protein>
<dbReference type="GO" id="GO:0004151">
    <property type="term" value="F:dihydroorotase activity"/>
    <property type="evidence" value="ECO:0007669"/>
    <property type="project" value="UniProtKB-EC"/>
</dbReference>
<dbReference type="InterPro" id="IPR050138">
    <property type="entry name" value="DHOase/Allantoinase_Hydrolase"/>
</dbReference>
<dbReference type="InterPro" id="IPR032466">
    <property type="entry name" value="Metal_Hydrolase"/>
</dbReference>
<dbReference type="GO" id="GO:0046872">
    <property type="term" value="F:metal ion binding"/>
    <property type="evidence" value="ECO:0007669"/>
    <property type="project" value="InterPro"/>
</dbReference>